<dbReference type="PANTHER" id="PTHR14289:SF16">
    <property type="entry name" value="POLYMERASE DELTA-INTERACTING PROTEIN 2"/>
    <property type="match status" value="1"/>
</dbReference>
<comment type="caution">
    <text evidence="4">The sequence shown here is derived from an EMBL/GenBank/DDBJ whole genome shotgun (WGS) entry which is preliminary data.</text>
</comment>
<dbReference type="Proteomes" id="UP001241747">
    <property type="component" value="Unassembled WGS sequence"/>
</dbReference>
<evidence type="ECO:0000313" key="4">
    <source>
        <dbReference type="EMBL" id="MDQ0505327.1"/>
    </source>
</evidence>
<evidence type="ECO:0000313" key="5">
    <source>
        <dbReference type="Proteomes" id="UP001241747"/>
    </source>
</evidence>
<evidence type="ECO:0000259" key="3">
    <source>
        <dbReference type="PROSITE" id="PS51087"/>
    </source>
</evidence>
<accession>A0ABU0LDV4</accession>
<dbReference type="Gene3D" id="2.60.40.1470">
    <property type="entry name" value="ApaG domain"/>
    <property type="match status" value="1"/>
</dbReference>
<dbReference type="PROSITE" id="PS51087">
    <property type="entry name" value="APAG"/>
    <property type="match status" value="1"/>
</dbReference>
<evidence type="ECO:0000256" key="2">
    <source>
        <dbReference type="HAMAP-Rule" id="MF_00791"/>
    </source>
</evidence>
<keyword evidence="5" id="KW-1185">Reference proteome</keyword>
<proteinExistence type="inferred from homology"/>
<name>A0ABU0LDV4_XANAG</name>
<gene>
    <name evidence="2" type="primary">apaG</name>
    <name evidence="4" type="ORF">QOZ94_002123</name>
</gene>
<protein>
    <recommendedName>
        <fullName evidence="1 2">Protein ApaG</fullName>
    </recommendedName>
</protein>
<dbReference type="SUPFAM" id="SSF110069">
    <property type="entry name" value="ApaG-like"/>
    <property type="match status" value="1"/>
</dbReference>
<dbReference type="EMBL" id="JAUSVY010000004">
    <property type="protein sequence ID" value="MDQ0505327.1"/>
    <property type="molecule type" value="Genomic_DNA"/>
</dbReference>
<feature type="domain" description="ApaG" evidence="3">
    <location>
        <begin position="28"/>
        <end position="152"/>
    </location>
</feature>
<dbReference type="InterPro" id="IPR007474">
    <property type="entry name" value="ApaG_domain"/>
</dbReference>
<dbReference type="InterPro" id="IPR036767">
    <property type="entry name" value="ApaG_sf"/>
</dbReference>
<dbReference type="PANTHER" id="PTHR14289">
    <property type="entry name" value="F-BOX ONLY PROTEIN 3"/>
    <property type="match status" value="1"/>
</dbReference>
<organism evidence="4 5">
    <name type="scientific">Xanthobacter agilis</name>
    <dbReference type="NCBI Taxonomy" id="47492"/>
    <lineage>
        <taxon>Bacteria</taxon>
        <taxon>Pseudomonadati</taxon>
        <taxon>Pseudomonadota</taxon>
        <taxon>Alphaproteobacteria</taxon>
        <taxon>Hyphomicrobiales</taxon>
        <taxon>Xanthobacteraceae</taxon>
        <taxon>Xanthobacter</taxon>
    </lineage>
</organism>
<evidence type="ECO:0000256" key="1">
    <source>
        <dbReference type="ARBA" id="ARBA00017693"/>
    </source>
</evidence>
<dbReference type="Pfam" id="PF04379">
    <property type="entry name" value="DUF525"/>
    <property type="match status" value="1"/>
</dbReference>
<sequence length="155" mass="16962">MSAKQIANSFLAAGARPRLEGSSAGMYRAITRQIQVTATPRYVAERSEPEHGRHFWAYTIEVSNLGSETVQLKARHWVITDAHGHVEEVHGAGVVGEEPVLPPGGRFEYTSGVPLNTATGIMRGSYDMQTESGEKFTIEVPPFSLDVPDARRVLN</sequence>
<reference evidence="4 5" key="1">
    <citation type="submission" date="2023-07" db="EMBL/GenBank/DDBJ databases">
        <title>Genomic Encyclopedia of Type Strains, Phase IV (KMG-IV): sequencing the most valuable type-strain genomes for metagenomic binning, comparative biology and taxonomic classification.</title>
        <authorList>
            <person name="Goeker M."/>
        </authorList>
    </citation>
    <scope>NUCLEOTIDE SEQUENCE [LARGE SCALE GENOMIC DNA]</scope>
    <source>
        <strain evidence="4 5">DSM 3770</strain>
    </source>
</reference>
<dbReference type="NCBIfam" id="NF003967">
    <property type="entry name" value="PRK05461.1"/>
    <property type="match status" value="1"/>
</dbReference>
<dbReference type="HAMAP" id="MF_00791">
    <property type="entry name" value="ApaG"/>
    <property type="match status" value="1"/>
</dbReference>
<dbReference type="InterPro" id="IPR023065">
    <property type="entry name" value="Uncharacterised_ApaG"/>
</dbReference>